<dbReference type="Proteomes" id="UP000277582">
    <property type="component" value="Unassembled WGS sequence"/>
</dbReference>
<reference evidence="2 4" key="1">
    <citation type="submission" date="2018-10" db="EMBL/GenBank/DDBJ databases">
        <title>Co-occurring genomic capacity for anaerobic methane metabolism and dissimilatory sulfite reduction discovered in the Korarchaeota.</title>
        <authorList>
            <person name="Mckay L.J."/>
            <person name="Dlakic M."/>
            <person name="Fields M.W."/>
            <person name="Delmont T.O."/>
            <person name="Eren A.M."/>
            <person name="Jay Z.J."/>
            <person name="Klingelsmith K.B."/>
            <person name="Rusch D.B."/>
            <person name="Inskeep W.P."/>
        </authorList>
    </citation>
    <scope>NUCLEOTIDE SEQUENCE [LARGE SCALE GENOMIC DNA]</scope>
    <source>
        <strain evidence="2 4">MDKW</strain>
    </source>
</reference>
<dbReference type="AlphaFoldDB" id="A0A3R9PJM6"/>
<dbReference type="Proteomes" id="UP000316217">
    <property type="component" value="Unassembled WGS sequence"/>
</dbReference>
<evidence type="ECO:0000259" key="1">
    <source>
        <dbReference type="PROSITE" id="PS51379"/>
    </source>
</evidence>
<protein>
    <submittedName>
        <fullName evidence="2">2-ketoglutarate ferredoxin oxidoreductase subunit delta</fullName>
    </submittedName>
</protein>
<organism evidence="2 4">
    <name type="scientific">Candidatus Methanodesulfokora washburnensis</name>
    <dbReference type="NCBI Taxonomy" id="2478471"/>
    <lineage>
        <taxon>Archaea</taxon>
        <taxon>Thermoproteota</taxon>
        <taxon>Candidatus Korarchaeia</taxon>
        <taxon>Candidatus Korarchaeia incertae sedis</taxon>
        <taxon>Candidatus Methanodesulfokora</taxon>
    </lineage>
</organism>
<accession>A0A3R9PJM6</accession>
<dbReference type="InterPro" id="IPR017900">
    <property type="entry name" value="4Fe4S_Fe_S_CS"/>
</dbReference>
<dbReference type="EMBL" id="RXII01000080">
    <property type="protein sequence ID" value="RZN61112.1"/>
    <property type="molecule type" value="Genomic_DNA"/>
</dbReference>
<dbReference type="EMBL" id="RCOS01000076">
    <property type="protein sequence ID" value="RSN75275.1"/>
    <property type="molecule type" value="Genomic_DNA"/>
</dbReference>
<reference evidence="3 5" key="2">
    <citation type="journal article" date="2019" name="Nat. Microbiol.">
        <title>Wide diversity of methane and short-chain alkane metabolisms in uncultured archaea.</title>
        <authorList>
            <person name="Borrel G."/>
            <person name="Adam P.S."/>
            <person name="McKay L.J."/>
            <person name="Chen L.X."/>
            <person name="Sierra-Garcia I.N."/>
            <person name="Sieber C.M."/>
            <person name="Letourneur Q."/>
            <person name="Ghozlane A."/>
            <person name="Andersen G.L."/>
            <person name="Li W.J."/>
            <person name="Hallam S.J."/>
            <person name="Muyzer G."/>
            <person name="de Oliveira V.M."/>
            <person name="Inskeep W.P."/>
            <person name="Banfield J.F."/>
            <person name="Gribaldo S."/>
        </authorList>
    </citation>
    <scope>NUCLEOTIDE SEQUENCE [LARGE SCALE GENOMIC DNA]</scope>
    <source>
        <strain evidence="3">NM4</strain>
    </source>
</reference>
<evidence type="ECO:0000313" key="5">
    <source>
        <dbReference type="Proteomes" id="UP000316217"/>
    </source>
</evidence>
<feature type="domain" description="4Fe-4S ferredoxin-type" evidence="1">
    <location>
        <begin position="39"/>
        <end position="60"/>
    </location>
</feature>
<dbReference type="Gene3D" id="3.30.70.20">
    <property type="match status" value="1"/>
</dbReference>
<proteinExistence type="predicted"/>
<dbReference type="PROSITE" id="PS51379">
    <property type="entry name" value="4FE4S_FER_2"/>
    <property type="match status" value="2"/>
</dbReference>
<evidence type="ECO:0000313" key="2">
    <source>
        <dbReference type="EMBL" id="RSN75275.1"/>
    </source>
</evidence>
<dbReference type="GO" id="GO:0016491">
    <property type="term" value="F:oxidoreductase activity"/>
    <property type="evidence" value="ECO:0007669"/>
    <property type="project" value="UniProtKB-ARBA"/>
</dbReference>
<keyword evidence="4" id="KW-1185">Reference proteome</keyword>
<dbReference type="SUPFAM" id="SSF54862">
    <property type="entry name" value="4Fe-4S ferredoxins"/>
    <property type="match status" value="1"/>
</dbReference>
<gene>
    <name evidence="2" type="ORF">D6D85_06495</name>
    <name evidence="3" type="ORF">EF810_05225</name>
</gene>
<dbReference type="PROSITE" id="PS00198">
    <property type="entry name" value="4FE4S_FER_1"/>
    <property type="match status" value="2"/>
</dbReference>
<dbReference type="OrthoDB" id="51316at2157"/>
<evidence type="ECO:0000313" key="4">
    <source>
        <dbReference type="Proteomes" id="UP000277582"/>
    </source>
</evidence>
<comment type="caution">
    <text evidence="2">The sequence shown here is derived from an EMBL/GenBank/DDBJ whole genome shotgun (WGS) entry which is preliminary data.</text>
</comment>
<evidence type="ECO:0000313" key="3">
    <source>
        <dbReference type="EMBL" id="RZN61112.1"/>
    </source>
</evidence>
<dbReference type="RefSeq" id="WP_125671212.1">
    <property type="nucleotide sequence ID" value="NZ_RCOS01000076.1"/>
</dbReference>
<feature type="domain" description="4Fe-4S ferredoxin-type" evidence="1">
    <location>
        <begin position="3"/>
        <end position="32"/>
    </location>
</feature>
<sequence>MPFKIDIDKELCKGCGICTSICGRSAIRMESGFPRLVGECVGCRLCEFYCPDFAISVEVIV</sequence>
<dbReference type="InterPro" id="IPR017896">
    <property type="entry name" value="4Fe4S_Fe-S-bd"/>
</dbReference>
<name>A0A3R9PJM6_9CREN</name>
<dbReference type="Pfam" id="PF00037">
    <property type="entry name" value="Fer4"/>
    <property type="match status" value="1"/>
</dbReference>